<dbReference type="Pfam" id="PF05036">
    <property type="entry name" value="SPOR"/>
    <property type="match status" value="1"/>
</dbReference>
<evidence type="ECO:0000256" key="1">
    <source>
        <dbReference type="ARBA" id="ARBA00022729"/>
    </source>
</evidence>
<reference evidence="8" key="1">
    <citation type="submission" date="2017-01" db="EMBL/GenBank/DDBJ databases">
        <authorList>
            <person name="Mah S.A."/>
            <person name="Swanson W.J."/>
            <person name="Moy G.W."/>
            <person name="Vacquier V.D."/>
        </authorList>
    </citation>
    <scope>NUCLEOTIDE SEQUENCE [LARGE SCALE GENOMIC DNA]</scope>
    <source>
        <strain evidence="8">124861</strain>
    </source>
</reference>
<sequence length="239" mass="26031" precursor="true">MTQAKRNFFMGTVAALVFGFGTSSVAQADAVVKAEKLSKSANMSYKVAGKRYNPLKKVSSFSQTGSASWYGGQFHGRKTSSGERYNMHAMTAAHKTLPIPSYARVTNLSNGKSVVVRINDRGPFHGSRVVDVSKAAAQKLGFIQHGTAKVRVEQIVPGRDASERFAQQEARNIYVNLKTFNSKAAAQDYLKRSGGHLKSADINEKVSMVKQGGSYVVRIGPFQRQEHADTAKGRLLTSL</sequence>
<dbReference type="PANTHER" id="PTHR34183">
    <property type="entry name" value="ENDOLYTIC PEPTIDOGLYCAN TRANSGLYCOSYLASE RLPA"/>
    <property type="match status" value="1"/>
</dbReference>
<name>A0A1X3DJ83_9NEIS</name>
<dbReference type="FunFam" id="2.40.40.10:FF:000003">
    <property type="entry name" value="Endolytic peptidoglycan transglycosylase RlpA"/>
    <property type="match status" value="1"/>
</dbReference>
<feature type="domain" description="SPOR" evidence="6">
    <location>
        <begin position="167"/>
        <end position="239"/>
    </location>
</feature>
<dbReference type="InterPro" id="IPR036908">
    <property type="entry name" value="RlpA-like_sf"/>
</dbReference>
<dbReference type="GO" id="GO:0000270">
    <property type="term" value="P:peptidoglycan metabolic process"/>
    <property type="evidence" value="ECO:0007669"/>
    <property type="project" value="UniProtKB-UniRule"/>
</dbReference>
<dbReference type="AlphaFoldDB" id="A0A1X3DJ83"/>
<dbReference type="Proteomes" id="UP000193303">
    <property type="component" value="Unassembled WGS sequence"/>
</dbReference>
<dbReference type="InterPro" id="IPR009009">
    <property type="entry name" value="RlpA-like_DPBB"/>
</dbReference>
<evidence type="ECO:0000259" key="6">
    <source>
        <dbReference type="PROSITE" id="PS51724"/>
    </source>
</evidence>
<dbReference type="NCBIfam" id="TIGR00413">
    <property type="entry name" value="rlpA"/>
    <property type="match status" value="1"/>
</dbReference>
<dbReference type="PROSITE" id="PS51724">
    <property type="entry name" value="SPOR"/>
    <property type="match status" value="1"/>
</dbReference>
<feature type="chain" id="PRO_5013407244" description="Endolytic peptidoglycan transglycosylase RlpA" evidence="4">
    <location>
        <begin position="29"/>
        <end position="239"/>
    </location>
</feature>
<dbReference type="Gene3D" id="2.40.40.10">
    <property type="entry name" value="RlpA-like domain"/>
    <property type="match status" value="1"/>
</dbReference>
<keyword evidence="3 4" id="KW-0961">Cell wall biogenesis/degradation</keyword>
<evidence type="ECO:0000256" key="2">
    <source>
        <dbReference type="ARBA" id="ARBA00023239"/>
    </source>
</evidence>
<dbReference type="EMBL" id="MTAB01000007">
    <property type="protein sequence ID" value="OSI23225.1"/>
    <property type="molecule type" value="Genomic_DNA"/>
</dbReference>
<evidence type="ECO:0000313" key="7">
    <source>
        <dbReference type="EMBL" id="OSI23225.1"/>
    </source>
</evidence>
<organism evidence="7 8">
    <name type="scientific">Neisseria dumasiana</name>
    <dbReference type="NCBI Taxonomy" id="1931275"/>
    <lineage>
        <taxon>Bacteria</taxon>
        <taxon>Pseudomonadati</taxon>
        <taxon>Pseudomonadota</taxon>
        <taxon>Betaproteobacteria</taxon>
        <taxon>Neisseriales</taxon>
        <taxon>Neisseriaceae</taxon>
        <taxon>Neisseria</taxon>
    </lineage>
</organism>
<dbReference type="Pfam" id="PF03330">
    <property type="entry name" value="DPBB_1"/>
    <property type="match status" value="1"/>
</dbReference>
<keyword evidence="2 4" id="KW-0456">Lyase</keyword>
<dbReference type="STRING" id="1931275.BV914_07950"/>
<comment type="function">
    <text evidence="4">Lytic transglycosylase with a strong preference for naked glycan strands that lack stem peptides.</text>
</comment>
<dbReference type="RefSeq" id="WP_085356647.1">
    <property type="nucleotide sequence ID" value="NZ_MTAA01000017.1"/>
</dbReference>
<dbReference type="GO" id="GO:0071555">
    <property type="term" value="P:cell wall organization"/>
    <property type="evidence" value="ECO:0007669"/>
    <property type="project" value="UniProtKB-KW"/>
</dbReference>
<protein>
    <recommendedName>
        <fullName evidence="4">Endolytic peptidoglycan transglycosylase RlpA</fullName>
        <ecNumber evidence="4">4.2.2.-</ecNumber>
    </recommendedName>
</protein>
<dbReference type="HAMAP" id="MF_02071">
    <property type="entry name" value="RlpA"/>
    <property type="match status" value="1"/>
</dbReference>
<evidence type="ECO:0000256" key="5">
    <source>
        <dbReference type="RuleBase" id="RU003495"/>
    </source>
</evidence>
<comment type="similarity">
    <text evidence="4 5">Belongs to the RlpA family.</text>
</comment>
<dbReference type="InterPro" id="IPR036680">
    <property type="entry name" value="SPOR-like_sf"/>
</dbReference>
<dbReference type="Gene3D" id="3.30.70.1070">
    <property type="entry name" value="Sporulation related repeat"/>
    <property type="match status" value="1"/>
</dbReference>
<dbReference type="InterPro" id="IPR012997">
    <property type="entry name" value="RplA"/>
</dbReference>
<evidence type="ECO:0000313" key="8">
    <source>
        <dbReference type="Proteomes" id="UP000193303"/>
    </source>
</evidence>
<proteinExistence type="inferred from homology"/>
<accession>A0A1X3DJ83</accession>
<dbReference type="GO" id="GO:0008932">
    <property type="term" value="F:lytic endotransglycosylase activity"/>
    <property type="evidence" value="ECO:0007669"/>
    <property type="project" value="UniProtKB-UniRule"/>
</dbReference>
<comment type="caution">
    <text evidence="7">The sequence shown here is derived from an EMBL/GenBank/DDBJ whole genome shotgun (WGS) entry which is preliminary data.</text>
</comment>
<evidence type="ECO:0000256" key="4">
    <source>
        <dbReference type="HAMAP-Rule" id="MF_02071"/>
    </source>
</evidence>
<dbReference type="EC" id="4.2.2.-" evidence="4"/>
<evidence type="ECO:0000256" key="3">
    <source>
        <dbReference type="ARBA" id="ARBA00023316"/>
    </source>
</evidence>
<dbReference type="SUPFAM" id="SSF50685">
    <property type="entry name" value="Barwin-like endoglucanases"/>
    <property type="match status" value="1"/>
</dbReference>
<dbReference type="InterPro" id="IPR007730">
    <property type="entry name" value="SPOR-like_dom"/>
</dbReference>
<dbReference type="CDD" id="cd22268">
    <property type="entry name" value="DPBB_RlpA-like"/>
    <property type="match status" value="1"/>
</dbReference>
<feature type="signal peptide" evidence="4">
    <location>
        <begin position="1"/>
        <end position="28"/>
    </location>
</feature>
<dbReference type="GO" id="GO:0042834">
    <property type="term" value="F:peptidoglycan binding"/>
    <property type="evidence" value="ECO:0007669"/>
    <property type="project" value="InterPro"/>
</dbReference>
<keyword evidence="1 4" id="KW-0732">Signal</keyword>
<dbReference type="InterPro" id="IPR034718">
    <property type="entry name" value="RlpA"/>
</dbReference>
<gene>
    <name evidence="4" type="primary">rlpA</name>
    <name evidence="7" type="ORF">BV912_04450</name>
</gene>
<dbReference type="PANTHER" id="PTHR34183:SF1">
    <property type="entry name" value="ENDOLYTIC PEPTIDOGLYCAN TRANSGLYCOSYLASE RLPA"/>
    <property type="match status" value="1"/>
</dbReference>